<evidence type="ECO:0000259" key="2">
    <source>
        <dbReference type="Pfam" id="PF13144"/>
    </source>
</evidence>
<dbReference type="Proteomes" id="UP000308038">
    <property type="component" value="Unassembled WGS sequence"/>
</dbReference>
<organism evidence="3 4">
    <name type="scientific">Sphingomonas olei</name>
    <dbReference type="NCBI Taxonomy" id="1886787"/>
    <lineage>
        <taxon>Bacteria</taxon>
        <taxon>Pseudomonadati</taxon>
        <taxon>Pseudomonadota</taxon>
        <taxon>Alphaproteobacteria</taxon>
        <taxon>Sphingomonadales</taxon>
        <taxon>Sphingomonadaceae</taxon>
        <taxon>Sphingomonas</taxon>
    </lineage>
</organism>
<evidence type="ECO:0000256" key="1">
    <source>
        <dbReference type="SAM" id="SignalP"/>
    </source>
</evidence>
<name>A0ABY2QKF9_9SPHN</name>
<gene>
    <name evidence="3" type="ORF">E5988_03525</name>
</gene>
<keyword evidence="1" id="KW-0732">Signal</keyword>
<dbReference type="InterPro" id="IPR017585">
    <property type="entry name" value="SAF_FlgA"/>
</dbReference>
<comment type="caution">
    <text evidence="3">The sequence shown here is derived from an EMBL/GenBank/DDBJ whole genome shotgun (WGS) entry which is preliminary data.</text>
</comment>
<feature type="domain" description="Flagella basal body P-ring formation protein FlgA SAF" evidence="2">
    <location>
        <begin position="109"/>
        <end position="166"/>
    </location>
</feature>
<reference evidence="3 4" key="1">
    <citation type="submission" date="2019-04" db="EMBL/GenBank/DDBJ databases">
        <title>Microbes associate with the intestines of laboratory mice.</title>
        <authorList>
            <person name="Navarre W."/>
            <person name="Wong E."/>
            <person name="Huang K.C."/>
            <person name="Tropini C."/>
            <person name="Ng K."/>
            <person name="Yu B."/>
        </authorList>
    </citation>
    <scope>NUCLEOTIDE SEQUENCE [LARGE SCALE GENOMIC DNA]</scope>
    <source>
        <strain evidence="3 4">NM83_B4-11</strain>
    </source>
</reference>
<dbReference type="Pfam" id="PF13144">
    <property type="entry name" value="ChapFlgA"/>
    <property type="match status" value="1"/>
</dbReference>
<evidence type="ECO:0000313" key="4">
    <source>
        <dbReference type="Proteomes" id="UP000308038"/>
    </source>
</evidence>
<dbReference type="Gene3D" id="2.30.30.760">
    <property type="match status" value="1"/>
</dbReference>
<keyword evidence="4" id="KW-1185">Reference proteome</keyword>
<evidence type="ECO:0000313" key="3">
    <source>
        <dbReference type="EMBL" id="THG41589.1"/>
    </source>
</evidence>
<accession>A0ABY2QKF9</accession>
<feature type="signal peptide" evidence="1">
    <location>
        <begin position="1"/>
        <end position="18"/>
    </location>
</feature>
<protein>
    <recommendedName>
        <fullName evidence="2">Flagella basal body P-ring formation protein FlgA SAF domain-containing protein</fullName>
    </recommendedName>
</protein>
<dbReference type="EMBL" id="SSTI01000002">
    <property type="protein sequence ID" value="THG41589.1"/>
    <property type="molecule type" value="Genomic_DNA"/>
</dbReference>
<feature type="chain" id="PRO_5047271873" description="Flagella basal body P-ring formation protein FlgA SAF domain-containing protein" evidence="1">
    <location>
        <begin position="19"/>
        <end position="174"/>
    </location>
</feature>
<sequence length="174" mass="17798">MHVIALVLALAAPATATAHQDTTALDKAVAAFAGKSIGEDGGPRAAIDPRLRLKQCSTVALSWRTDAHDAVVVSCAAPEWRLFVPIRMPAGATVVTRPGGAAAAPAAMAEKVIKRGDPLVIEAGSDGFSITREGIAMADAAEGQRLMVRIDGGKMPVQAVAVAAGRATLPGWVE</sequence>
<proteinExistence type="predicted"/>